<reference evidence="1" key="1">
    <citation type="submission" date="2019-03" db="EMBL/GenBank/DDBJ databases">
        <title>Single cell metagenomics reveals metabolic interactions within the superorganism composed of flagellate Streblomastix strix and complex community of Bacteroidetes bacteria on its surface.</title>
        <authorList>
            <person name="Treitli S.C."/>
            <person name="Kolisko M."/>
            <person name="Husnik F."/>
            <person name="Keeling P."/>
            <person name="Hampl V."/>
        </authorList>
    </citation>
    <scope>NUCLEOTIDE SEQUENCE</scope>
    <source>
        <strain evidence="1">STM</strain>
    </source>
</reference>
<organism evidence="1">
    <name type="scientific">termite gut metagenome</name>
    <dbReference type="NCBI Taxonomy" id="433724"/>
    <lineage>
        <taxon>unclassified sequences</taxon>
        <taxon>metagenomes</taxon>
        <taxon>organismal metagenomes</taxon>
    </lineage>
</organism>
<sequence length="141" mass="15587">MKKILLLTGMVVLFSSCMTANYFEKTSTLDFSKYHKEGFIISPIAEGFQYTPISSISIKFRDGALKGYSRSKEGLSTVVGVADNWFSPSIDYMLDAIVKEAKKQGADAILNFNAKNVSKKTPLGALETYYELSGFAVKLDK</sequence>
<evidence type="ECO:0008006" key="2">
    <source>
        <dbReference type="Google" id="ProtNLM"/>
    </source>
</evidence>
<dbReference type="EMBL" id="SNRY01000083">
    <property type="protein sequence ID" value="KAA6347858.1"/>
    <property type="molecule type" value="Genomic_DNA"/>
</dbReference>
<comment type="caution">
    <text evidence="1">The sequence shown here is derived from an EMBL/GenBank/DDBJ whole genome shotgun (WGS) entry which is preliminary data.</text>
</comment>
<gene>
    <name evidence="1" type="ORF">EZS27_004723</name>
</gene>
<dbReference type="AlphaFoldDB" id="A0A5J4SPH5"/>
<accession>A0A5J4SPH5</accession>
<protein>
    <recommendedName>
        <fullName evidence="2">Lipoprotein</fullName>
    </recommendedName>
</protein>
<dbReference type="PROSITE" id="PS51257">
    <property type="entry name" value="PROKAR_LIPOPROTEIN"/>
    <property type="match status" value="1"/>
</dbReference>
<evidence type="ECO:0000313" key="1">
    <source>
        <dbReference type="EMBL" id="KAA6347858.1"/>
    </source>
</evidence>
<name>A0A5J4SPH5_9ZZZZ</name>
<proteinExistence type="predicted"/>